<dbReference type="GO" id="GO:0003700">
    <property type="term" value="F:DNA-binding transcription factor activity"/>
    <property type="evidence" value="ECO:0007669"/>
    <property type="project" value="TreeGrafter"/>
</dbReference>
<dbReference type="Pfam" id="PF00440">
    <property type="entry name" value="TetR_N"/>
    <property type="match status" value="1"/>
</dbReference>
<dbReference type="RefSeq" id="WP_092258470.1">
    <property type="nucleotide sequence ID" value="NZ_CP047199.1"/>
</dbReference>
<dbReference type="InterPro" id="IPR009057">
    <property type="entry name" value="Homeodomain-like_sf"/>
</dbReference>
<evidence type="ECO:0000256" key="2">
    <source>
        <dbReference type="ARBA" id="ARBA00023125"/>
    </source>
</evidence>
<dbReference type="Gene3D" id="1.10.10.60">
    <property type="entry name" value="Homeodomain-like"/>
    <property type="match status" value="1"/>
</dbReference>
<reference evidence="7" key="1">
    <citation type="submission" date="2016-10" db="EMBL/GenBank/DDBJ databases">
        <authorList>
            <person name="Varghese N."/>
            <person name="Submissions S."/>
        </authorList>
    </citation>
    <scope>NUCLEOTIDE SEQUENCE [LARGE SCALE GENOMIC DNA]</scope>
    <source>
        <strain evidence="7">DSM 20524</strain>
    </source>
</reference>
<dbReference type="Pfam" id="PF17932">
    <property type="entry name" value="TetR_C_24"/>
    <property type="match status" value="1"/>
</dbReference>
<evidence type="ECO:0000313" key="6">
    <source>
        <dbReference type="EMBL" id="SER99011.1"/>
    </source>
</evidence>
<keyword evidence="1" id="KW-0805">Transcription regulation</keyword>
<keyword evidence="3" id="KW-0804">Transcription</keyword>
<dbReference type="PANTHER" id="PTHR30055">
    <property type="entry name" value="HTH-TYPE TRANSCRIPTIONAL REGULATOR RUTR"/>
    <property type="match status" value="1"/>
</dbReference>
<feature type="DNA-binding region" description="H-T-H motif" evidence="4">
    <location>
        <begin position="37"/>
        <end position="56"/>
    </location>
</feature>
<dbReference type="PRINTS" id="PR00455">
    <property type="entry name" value="HTHTETR"/>
</dbReference>
<sequence>MTYDERPALRGRPGYSREQVIAAAVDEFNAHGYEATSMGALAKTLGISKSAIYHHVESKEEILREATNLALRALGAVVEEAHQQPGGALQQLRYVIAGSVRVLCANQSQVTLLLRLRGNSEAERAAMEKRRGITYAMIGLVKQAQDEGGVRSDIDPGFAGRIIFGAVNSIADWYEPGGKFTPEEIAEQILTLVSVGLGKRS</sequence>
<evidence type="ECO:0000256" key="3">
    <source>
        <dbReference type="ARBA" id="ARBA00023163"/>
    </source>
</evidence>
<dbReference type="InterPro" id="IPR041490">
    <property type="entry name" value="KstR2_TetR_C"/>
</dbReference>
<evidence type="ECO:0000256" key="1">
    <source>
        <dbReference type="ARBA" id="ARBA00023015"/>
    </source>
</evidence>
<dbReference type="EMBL" id="FOGQ01000006">
    <property type="protein sequence ID" value="SER99011.1"/>
    <property type="molecule type" value="Genomic_DNA"/>
</dbReference>
<dbReference type="PANTHER" id="PTHR30055:SF234">
    <property type="entry name" value="HTH-TYPE TRANSCRIPTIONAL REGULATOR BETI"/>
    <property type="match status" value="1"/>
</dbReference>
<dbReference type="InterPro" id="IPR050109">
    <property type="entry name" value="HTH-type_TetR-like_transc_reg"/>
</dbReference>
<dbReference type="InterPro" id="IPR001647">
    <property type="entry name" value="HTH_TetR"/>
</dbReference>
<accession>A0A1H9TPG4</accession>
<dbReference type="InterPro" id="IPR036271">
    <property type="entry name" value="Tet_transcr_reg_TetR-rel_C_sf"/>
</dbReference>
<dbReference type="PROSITE" id="PS50977">
    <property type="entry name" value="HTH_TETR_2"/>
    <property type="match status" value="1"/>
</dbReference>
<dbReference type="SUPFAM" id="SSF46689">
    <property type="entry name" value="Homeodomain-like"/>
    <property type="match status" value="1"/>
</dbReference>
<evidence type="ECO:0000256" key="4">
    <source>
        <dbReference type="PROSITE-ProRule" id="PRU00335"/>
    </source>
</evidence>
<dbReference type="Proteomes" id="UP000198929">
    <property type="component" value="Unassembled WGS sequence"/>
</dbReference>
<dbReference type="SUPFAM" id="SSF48498">
    <property type="entry name" value="Tetracyclin repressor-like, C-terminal domain"/>
    <property type="match status" value="1"/>
</dbReference>
<protein>
    <submittedName>
        <fullName evidence="6">Transcriptional regulator, TetR family</fullName>
    </submittedName>
</protein>
<evidence type="ECO:0000259" key="5">
    <source>
        <dbReference type="PROSITE" id="PS50977"/>
    </source>
</evidence>
<keyword evidence="7" id="KW-1185">Reference proteome</keyword>
<dbReference type="AlphaFoldDB" id="A0A1H9TPG4"/>
<dbReference type="Gene3D" id="1.10.357.10">
    <property type="entry name" value="Tetracycline Repressor, domain 2"/>
    <property type="match status" value="1"/>
</dbReference>
<dbReference type="GO" id="GO:0000976">
    <property type="term" value="F:transcription cis-regulatory region binding"/>
    <property type="evidence" value="ECO:0007669"/>
    <property type="project" value="TreeGrafter"/>
</dbReference>
<evidence type="ECO:0000313" key="7">
    <source>
        <dbReference type="Proteomes" id="UP000198929"/>
    </source>
</evidence>
<organism evidence="6 7">
    <name type="scientific">Corynebacterium cystitidis DSM 20524</name>
    <dbReference type="NCBI Taxonomy" id="1121357"/>
    <lineage>
        <taxon>Bacteria</taxon>
        <taxon>Bacillati</taxon>
        <taxon>Actinomycetota</taxon>
        <taxon>Actinomycetes</taxon>
        <taxon>Mycobacteriales</taxon>
        <taxon>Corynebacteriaceae</taxon>
        <taxon>Corynebacterium</taxon>
    </lineage>
</organism>
<name>A0A1H9TPG4_9CORY</name>
<feature type="domain" description="HTH tetR-type" evidence="5">
    <location>
        <begin position="14"/>
        <end position="74"/>
    </location>
</feature>
<dbReference type="STRING" id="1121357.SAMN05661109_01498"/>
<proteinExistence type="predicted"/>
<keyword evidence="2 4" id="KW-0238">DNA-binding</keyword>
<gene>
    <name evidence="6" type="ORF">SAMN05661109_01498</name>
</gene>